<dbReference type="InterPro" id="IPR036384">
    <property type="entry name" value="Tus_sf"/>
</dbReference>
<protein>
    <submittedName>
        <fullName evidence="4">DNA replication terminus site-binding protein</fullName>
    </submittedName>
</protein>
<gene>
    <name evidence="4" type="ORF">JKV55_08495</name>
</gene>
<sequence length="295" mass="33659">MFTLAARLRHAFAELESTTSTLCQFLAEATPFARCYTLPPVPLGQEHEPVARIPVSPLRDEDALHAALAAYRRWHLQPDCSAKASFRLPGLLLLPAALGDDTTALVDEVNRLKQAFRALVQEAEGRDQKFALVHDTLPGLVTLQVYRQLVLLPRPASRLGFTWANKQIIQKLDKEQLVRQLTESRQKPPPLVDALTWLQCVDREIYDVKRLPPGVELRLRRPVKTHPMVNVRWCEEIKPRQQQVKAHLPLILCQDEPPAVTPLGDYPPANHRKRREASIKDEPLIPRLHIYPYRP</sequence>
<dbReference type="Pfam" id="PF05472">
    <property type="entry name" value="Ter"/>
    <property type="match status" value="1"/>
</dbReference>
<dbReference type="SUPFAM" id="SSF56596">
    <property type="entry name" value="Replication terminator protein (Tus)"/>
    <property type="match status" value="1"/>
</dbReference>
<dbReference type="Gene3D" id="3.30.54.10">
    <property type="match status" value="1"/>
</dbReference>
<dbReference type="Gene3D" id="3.50.14.10">
    <property type="entry name" value="Replication terminator Tus, domain 1 superfamily/Replication terminator Tus"/>
    <property type="match status" value="1"/>
</dbReference>
<dbReference type="RefSeq" id="WP_202084135.1">
    <property type="nucleotide sequence ID" value="NZ_JAERTZ010000018.1"/>
</dbReference>
<proteinExistence type="predicted"/>
<reference evidence="5" key="1">
    <citation type="submission" date="2021-01" db="EMBL/GenBank/DDBJ databases">
        <title>Genome public.</title>
        <authorList>
            <person name="Liu C."/>
            <person name="Sun Q."/>
        </authorList>
    </citation>
    <scope>NUCLEOTIDE SEQUENCE [LARGE SCALE GENOMIC DNA]</scope>
    <source>
        <strain evidence="5">CGMCC 1.18722</strain>
    </source>
</reference>
<keyword evidence="3" id="KW-0238">DNA-binding</keyword>
<organism evidence="4 5">
    <name type="scientific">Zobellella iuensis</name>
    <dbReference type="NCBI Taxonomy" id="2803811"/>
    <lineage>
        <taxon>Bacteria</taxon>
        <taxon>Pseudomonadati</taxon>
        <taxon>Pseudomonadota</taxon>
        <taxon>Gammaproteobacteria</taxon>
        <taxon>Aeromonadales</taxon>
        <taxon>Aeromonadaceae</taxon>
        <taxon>Zobellella</taxon>
    </lineage>
</organism>
<dbReference type="EMBL" id="JAERTZ010000018">
    <property type="protein sequence ID" value="MBL1377367.1"/>
    <property type="molecule type" value="Genomic_DNA"/>
</dbReference>
<dbReference type="InterPro" id="IPR036381">
    <property type="entry name" value="Tus_dom1"/>
</dbReference>
<keyword evidence="2" id="KW-0235">DNA replication</keyword>
<evidence type="ECO:0000313" key="4">
    <source>
        <dbReference type="EMBL" id="MBL1377367.1"/>
    </source>
</evidence>
<evidence type="ECO:0000256" key="3">
    <source>
        <dbReference type="ARBA" id="ARBA00023125"/>
    </source>
</evidence>
<evidence type="ECO:0000256" key="1">
    <source>
        <dbReference type="ARBA" id="ARBA00022490"/>
    </source>
</evidence>
<name>A0ABS1QR74_9GAMM</name>
<keyword evidence="1" id="KW-0963">Cytoplasm</keyword>
<comment type="caution">
    <text evidence="4">The sequence shown here is derived from an EMBL/GenBank/DDBJ whole genome shotgun (WGS) entry which is preliminary data.</text>
</comment>
<dbReference type="InterPro" id="IPR008865">
    <property type="entry name" value="DNA_replication_term_site-bd"/>
</dbReference>
<evidence type="ECO:0000313" key="5">
    <source>
        <dbReference type="Proteomes" id="UP000638570"/>
    </source>
</evidence>
<accession>A0ABS1QR74</accession>
<keyword evidence="5" id="KW-1185">Reference proteome</keyword>
<evidence type="ECO:0000256" key="2">
    <source>
        <dbReference type="ARBA" id="ARBA00022705"/>
    </source>
</evidence>
<dbReference type="Proteomes" id="UP000638570">
    <property type="component" value="Unassembled WGS sequence"/>
</dbReference>